<comment type="caution">
    <text evidence="2">The sequence shown here is derived from an EMBL/GenBank/DDBJ whole genome shotgun (WGS) entry which is preliminary data.</text>
</comment>
<feature type="coiled-coil region" evidence="1">
    <location>
        <begin position="397"/>
        <end position="501"/>
    </location>
</feature>
<dbReference type="Pfam" id="PF12128">
    <property type="entry name" value="DUF3584"/>
    <property type="match status" value="1"/>
</dbReference>
<proteinExistence type="predicted"/>
<dbReference type="InterPro" id="IPR027417">
    <property type="entry name" value="P-loop_NTPase"/>
</dbReference>
<dbReference type="Proteomes" id="UP000029538">
    <property type="component" value="Unassembled WGS sequence"/>
</dbReference>
<dbReference type="EMBL" id="JRNR01000095">
    <property type="protein sequence ID" value="KGF48453.1"/>
    <property type="molecule type" value="Genomic_DNA"/>
</dbReference>
<evidence type="ECO:0000313" key="2">
    <source>
        <dbReference type="EMBL" id="KGF48453.1"/>
    </source>
</evidence>
<sequence length="1218" mass="142730">MRYLNKIIFINSAHVPYGEIKLDGNVHFIGTQGVGKSTILRALLFFYNGDKNKLGIPKEKKSFDSFYLEYANSYIVYEVKRETGTYFVVASRIRGRVMYRFVDTAYKQSYFISPSNEVSSEWTNIRERLPQGCYVSPIIERYEEYRNIIFGNVNAIRPEYRKFAIAESAKYQNIPRTIQNVFLNSKLDANFIKDTIIGSMSDEEIAIDLSFFRNQVYDFEQKFTDIARWYKKDKNGVVKIRKEADMVINSYHANLYLQREIKVGIQKLNYVEERDKALLPGLEQERIELTTQKERTERLIDEETKTYQANRDKVVKSLAICTDSLKKIKLKREKYEQLQIEKIIERVEKEDQRKQEKKAQEQILNTLTASFTNIKEKYNTLETKIRQAFESAKNSKMESINAHNAELQQEILRLHDDILQRKQAVLDDLLVRFNDKNDLIAQMKGQVATYKQELVRVENQVHYKEEIERKEQERTQIKDRKVWLENQVELLTQQIKGLQQTAEIEISNKKQEANGQIQPIELKINELLNKKMQLDELIERSKGSLANWISVNNPKWLESYGKLLDEENVLYNTSLDPKITAENDTIFGLKINVNRINRVVRTPEMVKNEKERIEKEIAEATKKRNNIQTSLEKSIAESNTKYTNLIKKIREEKFNNSAELSQIQNKLKKANADFMQLEAKENEWKIAEKERINAEIGKISLQIVQAEDEKKRLEEKRISDEKNLDKVLKNKETEISAKVQAKINVLITEIAAYETKMKEQIADNEQQLLKELSGAGVDKIAIESTQNKIKAIDLELAFIEKSKGDYYGYKKDKEELFDKEPTLKEEKRKAEEKRNSLEERFERTRKQHNEGLNRIKGSLKTCYERIDDIRKGLEAAAQFREQDSYAEFLSFILEKQETTEPTKAVLENLRVKIRDQQAKLHNFHQNVNQFKSNFSSKNTFNFSTELSTDKDYIVFAEKLYEFIENNKIEEYKNQVSEHYVSILQRISKEVGDIKMKSGDINKVINNVNADFRERNFAGVIKSIELRSERSEDALMRLLESIKEFNDEHRFSFGQLNLFSETEDKTDVTEKTINYLLRLVKVLLNDEHRELLSLKDTFKLEFRIVENDNDTGWIEKISNVGSDGTDILVKAMVNIMLINVFKKSMSRKFQDFSLHCMMDEIGKLHPENVKGILDFANARNIFLVNGSPTSYDVADYKYTYLLKKNNRSMTMIIPLMIQK</sequence>
<evidence type="ECO:0000313" key="3">
    <source>
        <dbReference type="Proteomes" id="UP000029538"/>
    </source>
</evidence>
<dbReference type="InterPro" id="IPR021979">
    <property type="entry name" value="DUF3584"/>
</dbReference>
<gene>
    <name evidence="2" type="ORF">HMPREF0654_09205</name>
</gene>
<keyword evidence="1" id="KW-0175">Coiled coil</keyword>
<dbReference type="SUPFAM" id="SSF52540">
    <property type="entry name" value="P-loop containing nucleoside triphosphate hydrolases"/>
    <property type="match status" value="1"/>
</dbReference>
<feature type="coiled-coil region" evidence="1">
    <location>
        <begin position="782"/>
        <end position="847"/>
    </location>
</feature>
<reference evidence="2 3" key="1">
    <citation type="submission" date="2014-07" db="EMBL/GenBank/DDBJ databases">
        <authorList>
            <person name="McCorrison J."/>
            <person name="Sanka R."/>
            <person name="Torralba M."/>
            <person name="Gillis M."/>
            <person name="Haft D.H."/>
            <person name="Methe B."/>
            <person name="Sutton G."/>
            <person name="Nelson K.E."/>
        </authorList>
    </citation>
    <scope>NUCLEOTIDE SEQUENCE [LARGE SCALE GENOMIC DNA]</scope>
    <source>
        <strain evidence="2 3">DNF00882</strain>
    </source>
</reference>
<dbReference type="RefSeq" id="WP_036884181.1">
    <property type="nucleotide sequence ID" value="NZ_JRNR01000095.1"/>
</dbReference>
<protein>
    <recommendedName>
        <fullName evidence="4">ATP-binding protein</fullName>
    </recommendedName>
</protein>
<name>A0A096AMZ0_9BACT</name>
<evidence type="ECO:0008006" key="4">
    <source>
        <dbReference type="Google" id="ProtNLM"/>
    </source>
</evidence>
<evidence type="ECO:0000256" key="1">
    <source>
        <dbReference type="SAM" id="Coils"/>
    </source>
</evidence>
<accession>A0A096AMZ0</accession>
<dbReference type="AlphaFoldDB" id="A0A096AMZ0"/>
<organism evidence="2 3">
    <name type="scientific">Prevotella disiens DNF00882</name>
    <dbReference type="NCBI Taxonomy" id="1401075"/>
    <lineage>
        <taxon>Bacteria</taxon>
        <taxon>Pseudomonadati</taxon>
        <taxon>Bacteroidota</taxon>
        <taxon>Bacteroidia</taxon>
        <taxon>Bacteroidales</taxon>
        <taxon>Prevotellaceae</taxon>
        <taxon>Prevotella</taxon>
    </lineage>
</organism>
<feature type="coiled-coil region" evidence="1">
    <location>
        <begin position="606"/>
        <end position="730"/>
    </location>
</feature>